<reference evidence="2" key="2">
    <citation type="submission" date="2022-08" db="EMBL/GenBank/DDBJ databases">
        <authorList>
            <person name="Dong C."/>
        </authorList>
    </citation>
    <scope>NUCLEOTIDE SEQUENCE</scope>
    <source>
        <strain evidence="2">59MF3M-4</strain>
    </source>
</reference>
<feature type="region of interest" description="Disordered" evidence="1">
    <location>
        <begin position="1"/>
        <end position="63"/>
    </location>
</feature>
<proteinExistence type="predicted"/>
<gene>
    <name evidence="2" type="ORF">NYR02_06945</name>
</gene>
<evidence type="ECO:0000313" key="3">
    <source>
        <dbReference type="Proteomes" id="UP001147830"/>
    </source>
</evidence>
<dbReference type="Proteomes" id="UP001147830">
    <property type="component" value="Unassembled WGS sequence"/>
</dbReference>
<comment type="caution">
    <text evidence="2">The sequence shown here is derived from an EMBL/GenBank/DDBJ whole genome shotgun (WGS) entry which is preliminary data.</text>
</comment>
<keyword evidence="3" id="KW-1185">Reference proteome</keyword>
<dbReference type="EMBL" id="JAOANI010000014">
    <property type="protein sequence ID" value="MCT7358752.1"/>
    <property type="molecule type" value="Genomic_DNA"/>
</dbReference>
<feature type="compositionally biased region" description="Basic and acidic residues" evidence="1">
    <location>
        <begin position="43"/>
        <end position="53"/>
    </location>
</feature>
<evidence type="ECO:0000313" key="2">
    <source>
        <dbReference type="EMBL" id="MCT7358752.1"/>
    </source>
</evidence>
<dbReference type="AlphaFoldDB" id="A0A9X2WFF9"/>
<reference evidence="2" key="1">
    <citation type="journal article" date="2022" name="Front. Microbiol.">
        <title>Genome-based taxonomic rearrangement of Oceanobacter-related bacteria including the description of Thalassolituus hydrocarbonoclasticus sp. nov. and Thalassolituus pacificus sp. nov. and emended description of the genus Thalassolituus.</title>
        <authorList>
            <person name="Dong C."/>
            <person name="Wei L."/>
            <person name="Wang J."/>
            <person name="Lai Q."/>
            <person name="Huang Z."/>
            <person name="Shao Z."/>
        </authorList>
    </citation>
    <scope>NUCLEOTIDE SEQUENCE</scope>
    <source>
        <strain evidence="2">59MF3M-4</strain>
    </source>
</reference>
<name>A0A9X2WFF9_9GAMM</name>
<sequence>MSDKKHPGTAGLLPVKGSGCGIRPDPDAMNDDTGFDFSGARSLLEKEQKKAETAADNQPESAE</sequence>
<organism evidence="2 3">
    <name type="scientific">Thalassolituus pacificus</name>
    <dbReference type="NCBI Taxonomy" id="2975440"/>
    <lineage>
        <taxon>Bacteria</taxon>
        <taxon>Pseudomonadati</taxon>
        <taxon>Pseudomonadota</taxon>
        <taxon>Gammaproteobacteria</taxon>
        <taxon>Oceanospirillales</taxon>
        <taxon>Oceanospirillaceae</taxon>
        <taxon>Thalassolituus</taxon>
    </lineage>
</organism>
<protein>
    <submittedName>
        <fullName evidence="2">Uncharacterized protein</fullName>
    </submittedName>
</protein>
<evidence type="ECO:0000256" key="1">
    <source>
        <dbReference type="SAM" id="MobiDB-lite"/>
    </source>
</evidence>
<accession>A0A9X2WFF9</accession>
<dbReference type="RefSeq" id="WP_260975638.1">
    <property type="nucleotide sequence ID" value="NZ_JAOANI010000014.1"/>
</dbReference>